<keyword evidence="5" id="KW-0547">Nucleotide-binding</keyword>
<accession>A0A1C6UP12</accession>
<dbReference type="InterPro" id="IPR027417">
    <property type="entry name" value="P-loop_NTPase"/>
</dbReference>
<keyword evidence="4" id="KW-0808">Transferase</keyword>
<evidence type="ECO:0000256" key="7">
    <source>
        <dbReference type="ARBA" id="ARBA00022840"/>
    </source>
</evidence>
<evidence type="ECO:0000256" key="4">
    <source>
        <dbReference type="ARBA" id="ARBA00022679"/>
    </source>
</evidence>
<dbReference type="EC" id="2.7.1.12" evidence="3"/>
<dbReference type="InterPro" id="IPR006001">
    <property type="entry name" value="Therm_gnt_kin"/>
</dbReference>
<dbReference type="RefSeq" id="WP_091438005.1">
    <property type="nucleotide sequence ID" value="NZ_BMMJ01000005.1"/>
</dbReference>
<dbReference type="EMBL" id="FMIA01000002">
    <property type="protein sequence ID" value="SCL55766.1"/>
    <property type="molecule type" value="Genomic_DNA"/>
</dbReference>
<comment type="catalytic activity">
    <reaction evidence="8">
        <text>D-gluconate + ATP = 6-phospho-D-gluconate + ADP + H(+)</text>
        <dbReference type="Rhea" id="RHEA:19433"/>
        <dbReference type="ChEBI" id="CHEBI:15378"/>
        <dbReference type="ChEBI" id="CHEBI:18391"/>
        <dbReference type="ChEBI" id="CHEBI:30616"/>
        <dbReference type="ChEBI" id="CHEBI:58759"/>
        <dbReference type="ChEBI" id="CHEBI:456216"/>
        <dbReference type="EC" id="2.7.1.12"/>
    </reaction>
</comment>
<dbReference type="AlphaFoldDB" id="A0A1C6UP12"/>
<reference evidence="9 10" key="1">
    <citation type="submission" date="2016-06" db="EMBL/GenBank/DDBJ databases">
        <authorList>
            <person name="Kjaerup R.B."/>
            <person name="Dalgaard T.S."/>
            <person name="Juul-Madsen H.R."/>
        </authorList>
    </citation>
    <scope>NUCLEOTIDE SEQUENCE [LARGE SCALE GENOMIC DNA]</scope>
    <source>
        <strain evidence="9 10">DSM 45577</strain>
    </source>
</reference>
<dbReference type="PANTHER" id="PTHR43442:SF3">
    <property type="entry name" value="GLUCONOKINASE-RELATED"/>
    <property type="match status" value="1"/>
</dbReference>
<protein>
    <recommendedName>
        <fullName evidence="3">gluconokinase</fullName>
        <ecNumber evidence="3">2.7.1.12</ecNumber>
    </recommendedName>
</protein>
<evidence type="ECO:0000256" key="8">
    <source>
        <dbReference type="ARBA" id="ARBA00048090"/>
    </source>
</evidence>
<comment type="similarity">
    <text evidence="2">Belongs to the gluconokinase GntK/GntV family.</text>
</comment>
<dbReference type="GO" id="GO:0046316">
    <property type="term" value="F:gluconokinase activity"/>
    <property type="evidence" value="ECO:0007669"/>
    <property type="project" value="UniProtKB-EC"/>
</dbReference>
<evidence type="ECO:0000313" key="10">
    <source>
        <dbReference type="Proteomes" id="UP000198937"/>
    </source>
</evidence>
<dbReference type="Proteomes" id="UP000198937">
    <property type="component" value="Unassembled WGS sequence"/>
</dbReference>
<dbReference type="GO" id="GO:0005524">
    <property type="term" value="F:ATP binding"/>
    <property type="evidence" value="ECO:0007669"/>
    <property type="project" value="UniProtKB-KW"/>
</dbReference>
<keyword evidence="10" id="KW-1185">Reference proteome</keyword>
<dbReference type="PANTHER" id="PTHR43442">
    <property type="entry name" value="GLUCONOKINASE-RELATED"/>
    <property type="match status" value="1"/>
</dbReference>
<dbReference type="GO" id="GO:0005975">
    <property type="term" value="P:carbohydrate metabolic process"/>
    <property type="evidence" value="ECO:0007669"/>
    <property type="project" value="InterPro"/>
</dbReference>
<comment type="pathway">
    <text evidence="1">Carbohydrate acid metabolism.</text>
</comment>
<dbReference type="GO" id="GO:0005737">
    <property type="term" value="C:cytoplasm"/>
    <property type="evidence" value="ECO:0007669"/>
    <property type="project" value="TreeGrafter"/>
</dbReference>
<evidence type="ECO:0000256" key="5">
    <source>
        <dbReference type="ARBA" id="ARBA00022741"/>
    </source>
</evidence>
<keyword evidence="6 9" id="KW-0418">Kinase</keyword>
<gene>
    <name evidence="9" type="ORF">GA0070617_3050</name>
</gene>
<evidence type="ECO:0000256" key="3">
    <source>
        <dbReference type="ARBA" id="ARBA00012054"/>
    </source>
</evidence>
<keyword evidence="7" id="KW-0067">ATP-binding</keyword>
<dbReference type="STRING" id="683228.GA0070617_3050"/>
<evidence type="ECO:0000256" key="2">
    <source>
        <dbReference type="ARBA" id="ARBA00008420"/>
    </source>
</evidence>
<proteinExistence type="inferred from homology"/>
<organism evidence="9 10">
    <name type="scientific">Micromonospora yangpuensis</name>
    <dbReference type="NCBI Taxonomy" id="683228"/>
    <lineage>
        <taxon>Bacteria</taxon>
        <taxon>Bacillati</taxon>
        <taxon>Actinomycetota</taxon>
        <taxon>Actinomycetes</taxon>
        <taxon>Micromonosporales</taxon>
        <taxon>Micromonosporaceae</taxon>
        <taxon>Micromonospora</taxon>
    </lineage>
</organism>
<name>A0A1C6UP12_9ACTN</name>
<dbReference type="Gene3D" id="3.40.50.300">
    <property type="entry name" value="P-loop containing nucleotide triphosphate hydrolases"/>
    <property type="match status" value="2"/>
</dbReference>
<sequence>MTGEVPATRHVVVMGVSGAGKTTVAVGLAAATGLTFAEADVLRQGPPAVDFVHLAGPTEIIRARLSVREGHYMPPSLLDSQTATLEPLLPDEQGIILDLESSTETLVDAAVAQLGLPTSGRSAGPPPSPTPARR</sequence>
<evidence type="ECO:0000256" key="1">
    <source>
        <dbReference type="ARBA" id="ARBA00004761"/>
    </source>
</evidence>
<dbReference type="SUPFAM" id="SSF52540">
    <property type="entry name" value="P-loop containing nucleoside triphosphate hydrolases"/>
    <property type="match status" value="1"/>
</dbReference>
<dbReference type="OrthoDB" id="9795716at2"/>
<evidence type="ECO:0000256" key="6">
    <source>
        <dbReference type="ARBA" id="ARBA00022777"/>
    </source>
</evidence>
<evidence type="ECO:0000313" key="9">
    <source>
        <dbReference type="EMBL" id="SCL55766.1"/>
    </source>
</evidence>